<dbReference type="Pfam" id="PF01746">
    <property type="entry name" value="tRNA_m1G_MT"/>
    <property type="match status" value="1"/>
</dbReference>
<evidence type="ECO:0000313" key="19">
    <source>
        <dbReference type="EMBL" id="AEB12254.1"/>
    </source>
</evidence>
<dbReference type="GO" id="GO:0002939">
    <property type="term" value="P:tRNA N1-guanine methylation"/>
    <property type="evidence" value="ECO:0007669"/>
    <property type="project" value="TreeGrafter"/>
</dbReference>
<dbReference type="AlphaFoldDB" id="F2NPH3"/>
<evidence type="ECO:0000256" key="15">
    <source>
        <dbReference type="HAMAP-Rule" id="MF_00605"/>
    </source>
</evidence>
<dbReference type="SUPFAM" id="SSF75217">
    <property type="entry name" value="alpha/beta knot"/>
    <property type="match status" value="1"/>
</dbReference>
<dbReference type="GO" id="GO:0005829">
    <property type="term" value="C:cytosol"/>
    <property type="evidence" value="ECO:0007669"/>
    <property type="project" value="TreeGrafter"/>
</dbReference>
<comment type="subcellular location">
    <subcellularLocation>
        <location evidence="2 15 17">Cytoplasm</location>
    </subcellularLocation>
</comment>
<dbReference type="Gene3D" id="3.40.1280.10">
    <property type="match status" value="1"/>
</dbReference>
<dbReference type="InterPro" id="IPR029028">
    <property type="entry name" value="Alpha/beta_knot_MTases"/>
</dbReference>
<dbReference type="Gene3D" id="1.10.1270.20">
    <property type="entry name" value="tRNA(m1g37)methyltransferase, domain 2"/>
    <property type="match status" value="1"/>
</dbReference>
<evidence type="ECO:0000256" key="2">
    <source>
        <dbReference type="ARBA" id="ARBA00004496"/>
    </source>
</evidence>
<dbReference type="EMBL" id="CP002630">
    <property type="protein sequence ID" value="AEB12254.1"/>
    <property type="molecule type" value="Genomic_DNA"/>
</dbReference>
<dbReference type="InterPro" id="IPR029026">
    <property type="entry name" value="tRNA_m1G_MTases_N"/>
</dbReference>
<evidence type="ECO:0000256" key="14">
    <source>
        <dbReference type="ARBA" id="ARBA00047783"/>
    </source>
</evidence>
<dbReference type="FunFam" id="3.40.1280.10:FF:000001">
    <property type="entry name" value="tRNA (guanine-N(1)-)-methyltransferase"/>
    <property type="match status" value="1"/>
</dbReference>
<sequence>MLRYTILTLFPGLVRPWTEEALIAKAIRRGLIRVDVRDIREYTTDKHRQVDDYPYGGGAGMVMRVDVVVRAIEAALPADEVILLSPAGDPFTQRMAEELSQKQHLVLLAGRYEGIDARVEHFVTREVSIGDYVLMGGEVAALAILEATARLVPGVLGDPESHQKDSFSWGLLDYPQYTRPPEFRGLEVPEVLTSGHHARIERWRRERALERTLKRRPDLLKRAPLTAEDLEFLARFDAAEGGDYTDEG</sequence>
<dbReference type="InterPro" id="IPR023148">
    <property type="entry name" value="tRNA_m1G_MeTrfase_C_sf"/>
</dbReference>
<keyword evidence="11 15" id="KW-0819">tRNA processing</keyword>
<dbReference type="PIRSF" id="PIRSF000386">
    <property type="entry name" value="tRNA_mtase"/>
    <property type="match status" value="1"/>
</dbReference>
<evidence type="ECO:0000256" key="6">
    <source>
        <dbReference type="ARBA" id="ARBA00014679"/>
    </source>
</evidence>
<keyword evidence="9 15" id="KW-0808">Transferase</keyword>
<dbReference type="PANTHER" id="PTHR46417">
    <property type="entry name" value="TRNA (GUANINE-N(1)-)-METHYLTRANSFERASE"/>
    <property type="match status" value="1"/>
</dbReference>
<dbReference type="InterPro" id="IPR002649">
    <property type="entry name" value="tRNA_m1G_MeTrfase_TrmD"/>
</dbReference>
<evidence type="ECO:0000256" key="10">
    <source>
        <dbReference type="ARBA" id="ARBA00022691"/>
    </source>
</evidence>
<evidence type="ECO:0000256" key="5">
    <source>
        <dbReference type="ARBA" id="ARBA00012807"/>
    </source>
</evidence>
<dbReference type="HOGENOM" id="CLU_047363_0_1_0"/>
<dbReference type="PANTHER" id="PTHR46417:SF1">
    <property type="entry name" value="TRNA (GUANINE-N(1)-)-METHYLTRANSFERASE"/>
    <property type="match status" value="1"/>
</dbReference>
<reference evidence="19 20" key="1">
    <citation type="journal article" date="2012" name="Stand. Genomic Sci.">
        <title>Complete genome sequence of the aerobic, heterotroph Marinithermus hydrothermalis type strain (T1(T)) from a deep-sea hydrothermal vent chimney.</title>
        <authorList>
            <person name="Copeland A."/>
            <person name="Gu W."/>
            <person name="Yasawong M."/>
            <person name="Lapidus A."/>
            <person name="Lucas S."/>
            <person name="Deshpande S."/>
            <person name="Pagani I."/>
            <person name="Tapia R."/>
            <person name="Cheng J.F."/>
            <person name="Goodwin L.A."/>
            <person name="Pitluck S."/>
            <person name="Liolios K."/>
            <person name="Ivanova N."/>
            <person name="Mavromatis K."/>
            <person name="Mikhailova N."/>
            <person name="Pati A."/>
            <person name="Chen A."/>
            <person name="Palaniappan K."/>
            <person name="Land M."/>
            <person name="Pan C."/>
            <person name="Brambilla E.M."/>
            <person name="Rohde M."/>
            <person name="Tindall B.J."/>
            <person name="Sikorski J."/>
            <person name="Goker M."/>
            <person name="Detter J.C."/>
            <person name="Bristow J."/>
            <person name="Eisen J.A."/>
            <person name="Markowitz V."/>
            <person name="Hugenholtz P."/>
            <person name="Kyrpides N.C."/>
            <person name="Klenk H.P."/>
            <person name="Woyke T."/>
        </authorList>
    </citation>
    <scope>NUCLEOTIDE SEQUENCE [LARGE SCALE GENOMIC DNA]</scope>
    <source>
        <strain evidence="20">DSM 14884 / JCM 11576 / T1</strain>
    </source>
</reference>
<keyword evidence="7 15" id="KW-0963">Cytoplasm</keyword>
<dbReference type="eggNOG" id="COG0336">
    <property type="taxonomic scope" value="Bacteria"/>
</dbReference>
<evidence type="ECO:0000313" key="20">
    <source>
        <dbReference type="Proteomes" id="UP000007030"/>
    </source>
</evidence>
<dbReference type="NCBIfam" id="NF000648">
    <property type="entry name" value="PRK00026.1"/>
    <property type="match status" value="1"/>
</dbReference>
<dbReference type="STRING" id="869210.Marky_1519"/>
<keyword evidence="20" id="KW-1185">Reference proteome</keyword>
<protein>
    <recommendedName>
        <fullName evidence="6 15">tRNA (guanine-N(1)-)-methyltransferase</fullName>
        <ecNumber evidence="5 15">2.1.1.228</ecNumber>
    </recommendedName>
    <alternativeName>
        <fullName evidence="12 15">M1G-methyltransferase</fullName>
    </alternativeName>
    <alternativeName>
        <fullName evidence="13 15">tRNA [GM37] methyltransferase</fullName>
    </alternativeName>
</protein>
<comment type="similarity">
    <text evidence="3 15 17">Belongs to the RNA methyltransferase TrmD family.</text>
</comment>
<evidence type="ECO:0000256" key="3">
    <source>
        <dbReference type="ARBA" id="ARBA00007630"/>
    </source>
</evidence>
<evidence type="ECO:0000256" key="4">
    <source>
        <dbReference type="ARBA" id="ARBA00011738"/>
    </source>
</evidence>
<evidence type="ECO:0000256" key="16">
    <source>
        <dbReference type="PIRSR" id="PIRSR000386-1"/>
    </source>
</evidence>
<dbReference type="CDD" id="cd18080">
    <property type="entry name" value="TrmD-like"/>
    <property type="match status" value="1"/>
</dbReference>
<dbReference type="GO" id="GO:0052906">
    <property type="term" value="F:tRNA (guanine(37)-N1)-methyltransferase activity"/>
    <property type="evidence" value="ECO:0007669"/>
    <property type="project" value="UniProtKB-UniRule"/>
</dbReference>
<proteinExistence type="inferred from homology"/>
<feature type="binding site" evidence="15 16">
    <location>
        <position position="110"/>
    </location>
    <ligand>
        <name>S-adenosyl-L-methionine</name>
        <dbReference type="ChEBI" id="CHEBI:59789"/>
    </ligand>
</feature>
<gene>
    <name evidence="15" type="primary">trmD</name>
    <name evidence="19" type="ordered locus">Marky_1519</name>
</gene>
<dbReference type="KEGG" id="mhd:Marky_1519"/>
<evidence type="ECO:0000256" key="17">
    <source>
        <dbReference type="RuleBase" id="RU003464"/>
    </source>
</evidence>
<dbReference type="EC" id="2.1.1.228" evidence="5 15"/>
<organism evidence="19 20">
    <name type="scientific">Marinithermus hydrothermalis (strain DSM 14884 / JCM 11576 / T1)</name>
    <dbReference type="NCBI Taxonomy" id="869210"/>
    <lineage>
        <taxon>Bacteria</taxon>
        <taxon>Thermotogati</taxon>
        <taxon>Deinococcota</taxon>
        <taxon>Deinococci</taxon>
        <taxon>Thermales</taxon>
        <taxon>Thermaceae</taxon>
        <taxon>Marinithermus</taxon>
    </lineage>
</organism>
<evidence type="ECO:0000256" key="13">
    <source>
        <dbReference type="ARBA" id="ARBA00033392"/>
    </source>
</evidence>
<comment type="function">
    <text evidence="1 15 17">Specifically methylates guanosine-37 in various tRNAs.</text>
</comment>
<evidence type="ECO:0000256" key="11">
    <source>
        <dbReference type="ARBA" id="ARBA00022694"/>
    </source>
</evidence>
<comment type="subunit">
    <text evidence="4 15 17">Homodimer.</text>
</comment>
<keyword evidence="10 15" id="KW-0949">S-adenosyl-L-methionine</keyword>
<comment type="catalytic activity">
    <reaction evidence="14 15 17">
        <text>guanosine(37) in tRNA + S-adenosyl-L-methionine = N(1)-methylguanosine(37) in tRNA + S-adenosyl-L-homocysteine + H(+)</text>
        <dbReference type="Rhea" id="RHEA:36899"/>
        <dbReference type="Rhea" id="RHEA-COMP:10145"/>
        <dbReference type="Rhea" id="RHEA-COMP:10147"/>
        <dbReference type="ChEBI" id="CHEBI:15378"/>
        <dbReference type="ChEBI" id="CHEBI:57856"/>
        <dbReference type="ChEBI" id="CHEBI:59789"/>
        <dbReference type="ChEBI" id="CHEBI:73542"/>
        <dbReference type="ChEBI" id="CHEBI:74269"/>
        <dbReference type="EC" id="2.1.1.228"/>
    </reaction>
</comment>
<feature type="domain" description="tRNA methyltransferase TRMD/TRM10-type" evidence="18">
    <location>
        <begin position="2"/>
        <end position="221"/>
    </location>
</feature>
<keyword evidence="8 15" id="KW-0489">Methyltransferase</keyword>
<accession>F2NPH3</accession>
<dbReference type="HAMAP" id="MF_00605">
    <property type="entry name" value="TrmD"/>
    <property type="match status" value="1"/>
</dbReference>
<evidence type="ECO:0000256" key="12">
    <source>
        <dbReference type="ARBA" id="ARBA00029736"/>
    </source>
</evidence>
<dbReference type="Proteomes" id="UP000007030">
    <property type="component" value="Chromosome"/>
</dbReference>
<dbReference type="InterPro" id="IPR016009">
    <property type="entry name" value="tRNA_MeTrfase_TRMD/TRM10"/>
</dbReference>
<feature type="binding site" evidence="15 16">
    <location>
        <begin position="129"/>
        <end position="134"/>
    </location>
    <ligand>
        <name>S-adenosyl-L-methionine</name>
        <dbReference type="ChEBI" id="CHEBI:59789"/>
    </ligand>
</feature>
<evidence type="ECO:0000259" key="18">
    <source>
        <dbReference type="Pfam" id="PF01746"/>
    </source>
</evidence>
<evidence type="ECO:0000256" key="9">
    <source>
        <dbReference type="ARBA" id="ARBA00022679"/>
    </source>
</evidence>
<dbReference type="FunFam" id="1.10.1270.20:FF:000001">
    <property type="entry name" value="tRNA (guanine-N(1)-)-methyltransferase"/>
    <property type="match status" value="1"/>
</dbReference>
<dbReference type="NCBIfam" id="TIGR00088">
    <property type="entry name" value="trmD"/>
    <property type="match status" value="1"/>
</dbReference>
<evidence type="ECO:0000256" key="1">
    <source>
        <dbReference type="ARBA" id="ARBA00002634"/>
    </source>
</evidence>
<evidence type="ECO:0000256" key="8">
    <source>
        <dbReference type="ARBA" id="ARBA00022603"/>
    </source>
</evidence>
<evidence type="ECO:0000256" key="7">
    <source>
        <dbReference type="ARBA" id="ARBA00022490"/>
    </source>
</evidence>
<name>F2NPH3_MARHT</name>